<dbReference type="AlphaFoldDB" id="A0A0J6GQP7"/>
<evidence type="ECO:0000313" key="1">
    <source>
        <dbReference type="EMBL" id="KMM84439.1"/>
    </source>
</evidence>
<dbReference type="EMBL" id="JYLA01000005">
    <property type="protein sequence ID" value="KMM84439.1"/>
    <property type="molecule type" value="Genomic_DNA"/>
</dbReference>
<accession>A0A0J6GQP7</accession>
<proteinExistence type="predicted"/>
<evidence type="ECO:0000313" key="2">
    <source>
        <dbReference type="Proteomes" id="UP000036395"/>
    </source>
</evidence>
<comment type="caution">
    <text evidence="1">The sequence shown here is derived from an EMBL/GenBank/DDBJ whole genome shotgun (WGS) entry which is preliminary data.</text>
</comment>
<organism evidence="1 2">
    <name type="scientific">Pseudomonas taetrolens</name>
    <dbReference type="NCBI Taxonomy" id="47884"/>
    <lineage>
        <taxon>Bacteria</taxon>
        <taxon>Pseudomonadati</taxon>
        <taxon>Pseudomonadota</taxon>
        <taxon>Gammaproteobacteria</taxon>
        <taxon>Pseudomonadales</taxon>
        <taxon>Pseudomonadaceae</taxon>
        <taxon>Pseudomonas</taxon>
    </lineage>
</organism>
<dbReference type="PATRIC" id="fig|47884.3.peg.3390"/>
<dbReference type="Proteomes" id="UP000036395">
    <property type="component" value="Unassembled WGS sequence"/>
</dbReference>
<name>A0A0J6GQP7_PSETA</name>
<sequence length="86" mass="9908">MLNLSAGDRTYLKKILSLYTDANGRELLVGLTRQESERYLVLCEQIRSSGFVANADYYELKEKHELTRMRVIAAQLYLCTKNPAIH</sequence>
<gene>
    <name evidence="1" type="ORF">TU78_14630</name>
</gene>
<protein>
    <submittedName>
        <fullName evidence="1">Uncharacterized protein</fullName>
    </submittedName>
</protein>
<reference evidence="1 2" key="1">
    <citation type="submission" date="2015-02" db="EMBL/GenBank/DDBJ databases">
        <title>Pseudomonas helleri sp. nov. and Pseudomonas weihenstephanensis sp. nov., isolated from raw cows milk.</title>
        <authorList>
            <person name="von Neubeck M."/>
            <person name="Huptas C."/>
            <person name="Wenning M."/>
            <person name="Scherer S."/>
        </authorList>
    </citation>
    <scope>NUCLEOTIDE SEQUENCE [LARGE SCALE GENOMIC DNA]</scope>
    <source>
        <strain evidence="1 2">DSM 21104</strain>
    </source>
</reference>